<reference evidence="10 11" key="1">
    <citation type="submission" date="2020-08" db="EMBL/GenBank/DDBJ databases">
        <title>Genomic Encyclopedia of Type Strains, Phase IV (KMG-IV): sequencing the most valuable type-strain genomes for metagenomic binning, comparative biology and taxonomic classification.</title>
        <authorList>
            <person name="Goeker M."/>
        </authorList>
    </citation>
    <scope>NUCLEOTIDE SEQUENCE [LARGE SCALE GENOMIC DNA]</scope>
    <source>
        <strain evidence="10 11">YC6723</strain>
    </source>
</reference>
<dbReference type="SMART" id="SM00448">
    <property type="entry name" value="REC"/>
    <property type="match status" value="1"/>
</dbReference>
<dbReference type="GO" id="GO:0008984">
    <property type="term" value="F:protein-glutamate methylesterase activity"/>
    <property type="evidence" value="ECO:0007669"/>
    <property type="project" value="UniProtKB-UniRule"/>
</dbReference>
<comment type="PTM">
    <text evidence="5">Phosphorylated by CheA. Phosphorylation of the N-terminal regulatory domain activates the methylesterase activity.</text>
</comment>
<comment type="catalytic activity">
    <reaction evidence="5">
        <text>L-glutaminyl-[protein] + H2O = L-glutamyl-[protein] + NH4(+)</text>
        <dbReference type="Rhea" id="RHEA:16441"/>
        <dbReference type="Rhea" id="RHEA-COMP:10207"/>
        <dbReference type="Rhea" id="RHEA-COMP:10208"/>
        <dbReference type="ChEBI" id="CHEBI:15377"/>
        <dbReference type="ChEBI" id="CHEBI:28938"/>
        <dbReference type="ChEBI" id="CHEBI:29973"/>
        <dbReference type="ChEBI" id="CHEBI:30011"/>
        <dbReference type="EC" id="3.5.1.44"/>
    </reaction>
</comment>
<evidence type="ECO:0000256" key="2">
    <source>
        <dbReference type="ARBA" id="ARBA00022500"/>
    </source>
</evidence>
<gene>
    <name evidence="5" type="primary">cheB</name>
    <name evidence="10" type="ORF">GGQ80_003381</name>
</gene>
<dbReference type="PANTHER" id="PTHR42872">
    <property type="entry name" value="PROTEIN-GLUTAMATE METHYLESTERASE/PROTEIN-GLUTAMINE GLUTAMINASE"/>
    <property type="match status" value="1"/>
</dbReference>
<dbReference type="AlphaFoldDB" id="A0A840FNH6"/>
<protein>
    <recommendedName>
        <fullName evidence="5">Protein-glutamate methylesterase/protein-glutamine glutaminase</fullName>
        <ecNumber evidence="5">3.1.1.61</ecNumber>
        <ecNumber evidence="5">3.5.1.44</ecNumber>
    </recommendedName>
</protein>
<dbReference type="InterPro" id="IPR035909">
    <property type="entry name" value="CheB_C"/>
</dbReference>
<feature type="active site" evidence="5 6">
    <location>
        <position position="187"/>
    </location>
</feature>
<dbReference type="PANTHER" id="PTHR42872:SF6">
    <property type="entry name" value="PROTEIN-GLUTAMATE METHYLESTERASE_PROTEIN-GLUTAMINE GLUTAMINASE"/>
    <property type="match status" value="1"/>
</dbReference>
<comment type="subcellular location">
    <subcellularLocation>
        <location evidence="5">Cytoplasm</location>
    </subcellularLocation>
</comment>
<dbReference type="SUPFAM" id="SSF52172">
    <property type="entry name" value="CheY-like"/>
    <property type="match status" value="1"/>
</dbReference>
<evidence type="ECO:0000313" key="10">
    <source>
        <dbReference type="EMBL" id="MBB4155458.1"/>
    </source>
</evidence>
<dbReference type="Gene3D" id="3.40.50.2300">
    <property type="match status" value="1"/>
</dbReference>
<keyword evidence="3 5" id="KW-0378">Hydrolase</keyword>
<feature type="active site" evidence="5 6">
    <location>
        <position position="161"/>
    </location>
</feature>
<evidence type="ECO:0000259" key="9">
    <source>
        <dbReference type="PROSITE" id="PS50122"/>
    </source>
</evidence>
<proteinExistence type="inferred from homology"/>
<dbReference type="Pfam" id="PF00072">
    <property type="entry name" value="Response_reg"/>
    <property type="match status" value="1"/>
</dbReference>
<dbReference type="PROSITE" id="PS50122">
    <property type="entry name" value="CHEB"/>
    <property type="match status" value="1"/>
</dbReference>
<dbReference type="InterPro" id="IPR000673">
    <property type="entry name" value="Sig_transdc_resp-reg_Me-estase"/>
</dbReference>
<dbReference type="InterPro" id="IPR011006">
    <property type="entry name" value="CheY-like_superfamily"/>
</dbReference>
<evidence type="ECO:0000313" key="11">
    <source>
        <dbReference type="Proteomes" id="UP000529795"/>
    </source>
</evidence>
<feature type="modified residue" description="4-aspartylphosphate" evidence="5 7">
    <location>
        <position position="55"/>
    </location>
</feature>
<evidence type="ECO:0000256" key="4">
    <source>
        <dbReference type="ARBA" id="ARBA00048267"/>
    </source>
</evidence>
<evidence type="ECO:0000259" key="8">
    <source>
        <dbReference type="PROSITE" id="PS50110"/>
    </source>
</evidence>
<evidence type="ECO:0000256" key="7">
    <source>
        <dbReference type="PROSITE-ProRule" id="PRU00169"/>
    </source>
</evidence>
<dbReference type="Proteomes" id="UP000529795">
    <property type="component" value="Unassembled WGS sequence"/>
</dbReference>
<dbReference type="GO" id="GO:0005737">
    <property type="term" value="C:cytoplasm"/>
    <property type="evidence" value="ECO:0007669"/>
    <property type="project" value="UniProtKB-SubCell"/>
</dbReference>
<evidence type="ECO:0000256" key="5">
    <source>
        <dbReference type="HAMAP-Rule" id="MF_00099"/>
    </source>
</evidence>
<comment type="caution">
    <text evidence="10">The sequence shown here is derived from an EMBL/GenBank/DDBJ whole genome shotgun (WGS) entry which is preliminary data.</text>
</comment>
<feature type="active site" evidence="5 6">
    <location>
        <position position="283"/>
    </location>
</feature>
<dbReference type="EC" id="3.5.1.44" evidence="5"/>
<dbReference type="CDD" id="cd17541">
    <property type="entry name" value="REC_CheB-like"/>
    <property type="match status" value="1"/>
</dbReference>
<dbReference type="GO" id="GO:0000156">
    <property type="term" value="F:phosphorelay response regulator activity"/>
    <property type="evidence" value="ECO:0007669"/>
    <property type="project" value="InterPro"/>
</dbReference>
<dbReference type="NCBIfam" id="NF001965">
    <property type="entry name" value="PRK00742.1"/>
    <property type="match status" value="1"/>
</dbReference>
<dbReference type="InterPro" id="IPR001789">
    <property type="entry name" value="Sig_transdc_resp-reg_receiver"/>
</dbReference>
<dbReference type="Pfam" id="PF01339">
    <property type="entry name" value="CheB_methylest"/>
    <property type="match status" value="1"/>
</dbReference>
<dbReference type="SUPFAM" id="SSF52738">
    <property type="entry name" value="Methylesterase CheB, C-terminal domain"/>
    <property type="match status" value="1"/>
</dbReference>
<comment type="function">
    <text evidence="5">Involved in chemotaxis. Part of a chemotaxis signal transduction system that modulates chemotaxis in response to various stimuli. Catalyzes the demethylation of specific methylglutamate residues introduced into the chemoreceptors (methyl-accepting chemotaxis proteins or MCP) by CheR. Also mediates the irreversible deamidation of specific glutamine residues to glutamic acid.</text>
</comment>
<feature type="domain" description="Response regulatory" evidence="8">
    <location>
        <begin position="4"/>
        <end position="121"/>
    </location>
</feature>
<organism evidence="10 11">
    <name type="scientific">Sphingomonas jinjuensis</name>
    <dbReference type="NCBI Taxonomy" id="535907"/>
    <lineage>
        <taxon>Bacteria</taxon>
        <taxon>Pseudomonadati</taxon>
        <taxon>Pseudomonadota</taxon>
        <taxon>Alphaproteobacteria</taxon>
        <taxon>Sphingomonadales</taxon>
        <taxon>Sphingomonadaceae</taxon>
        <taxon>Sphingomonas</taxon>
    </lineage>
</organism>
<feature type="domain" description="CheB-type methylesterase" evidence="9">
    <location>
        <begin position="154"/>
        <end position="336"/>
    </location>
</feature>
<dbReference type="PROSITE" id="PS50110">
    <property type="entry name" value="RESPONSE_REGULATORY"/>
    <property type="match status" value="1"/>
</dbReference>
<dbReference type="CDD" id="cd16432">
    <property type="entry name" value="CheB_Rec"/>
    <property type="match status" value="1"/>
</dbReference>
<name>A0A840FNH6_9SPHN</name>
<dbReference type="EC" id="3.1.1.61" evidence="5"/>
<dbReference type="InterPro" id="IPR008248">
    <property type="entry name" value="CheB-like"/>
</dbReference>
<comment type="domain">
    <text evidence="5">Contains a C-terminal catalytic domain, and an N-terminal region which modulates catalytic activity.</text>
</comment>
<keyword evidence="2 5" id="KW-0145">Chemotaxis</keyword>
<dbReference type="GO" id="GO:0006935">
    <property type="term" value="P:chemotaxis"/>
    <property type="evidence" value="ECO:0007669"/>
    <property type="project" value="UniProtKB-UniRule"/>
</dbReference>
<dbReference type="PIRSF" id="PIRSF000876">
    <property type="entry name" value="RR_chemtxs_CheB"/>
    <property type="match status" value="1"/>
</dbReference>
<keyword evidence="5 7" id="KW-0597">Phosphoprotein</keyword>
<dbReference type="HAMAP" id="MF_00099">
    <property type="entry name" value="CheB_chemtxs"/>
    <property type="match status" value="1"/>
</dbReference>
<accession>A0A840FNH6</accession>
<keyword evidence="11" id="KW-1185">Reference proteome</keyword>
<comment type="catalytic activity">
    <reaction evidence="4 5">
        <text>[protein]-L-glutamate 5-O-methyl ester + H2O = L-glutamyl-[protein] + methanol + H(+)</text>
        <dbReference type="Rhea" id="RHEA:23236"/>
        <dbReference type="Rhea" id="RHEA-COMP:10208"/>
        <dbReference type="Rhea" id="RHEA-COMP:10311"/>
        <dbReference type="ChEBI" id="CHEBI:15377"/>
        <dbReference type="ChEBI" id="CHEBI:15378"/>
        <dbReference type="ChEBI" id="CHEBI:17790"/>
        <dbReference type="ChEBI" id="CHEBI:29973"/>
        <dbReference type="ChEBI" id="CHEBI:82795"/>
        <dbReference type="EC" id="3.1.1.61"/>
    </reaction>
</comment>
<sequence length="340" mass="36262">MTVRALVVDDSATMRGLVSAMLRRDPEIEVIGIAASPIEARAMIRELDPDVVTLDVEMPGMDGLSFLDKIMRLRPTPVVMVSSLTQEGAETTLRALEIGAVDYHPKPICDVGLTIGADDGALAAKVKQAAGCRGRLQHPDHHHRVVADFRWNGRLIALAASTGGVEAIGTLLADFPANCPPTLIVQHMPTNFTRMFASRLDGRVAPCVVEAQDDMPLTQGHVYIAPGGTAHLTVKGDRSPVCRLVEAPPMTGHRPSADMLFRSLAHLTPDRLVGVILTGMGEDGAEGLERLHRRGIPTIAQDAATALIYGMPRAAAERGAAAEVLPLGRIARRLLALCAC</sequence>
<evidence type="ECO:0000256" key="3">
    <source>
        <dbReference type="ARBA" id="ARBA00022801"/>
    </source>
</evidence>
<dbReference type="EMBL" id="JACIEV010000012">
    <property type="protein sequence ID" value="MBB4155458.1"/>
    <property type="molecule type" value="Genomic_DNA"/>
</dbReference>
<comment type="similarity">
    <text evidence="5">Belongs to the CheB family.</text>
</comment>
<dbReference type="Gene3D" id="3.40.50.180">
    <property type="entry name" value="Methylesterase CheB, C-terminal domain"/>
    <property type="match status" value="1"/>
</dbReference>
<dbReference type="GO" id="GO:0050568">
    <property type="term" value="F:protein-glutamine glutaminase activity"/>
    <property type="evidence" value="ECO:0007669"/>
    <property type="project" value="UniProtKB-UniRule"/>
</dbReference>
<evidence type="ECO:0000256" key="1">
    <source>
        <dbReference type="ARBA" id="ARBA00022490"/>
    </source>
</evidence>
<dbReference type="RefSeq" id="WP_183986982.1">
    <property type="nucleotide sequence ID" value="NZ_JACIEV010000012.1"/>
</dbReference>
<evidence type="ECO:0000256" key="6">
    <source>
        <dbReference type="PROSITE-ProRule" id="PRU00050"/>
    </source>
</evidence>
<keyword evidence="1 5" id="KW-0963">Cytoplasm</keyword>